<evidence type="ECO:0000256" key="1">
    <source>
        <dbReference type="ARBA" id="ARBA00022630"/>
    </source>
</evidence>
<dbReference type="InterPro" id="IPR005025">
    <property type="entry name" value="FMN_Rdtase-like_dom"/>
</dbReference>
<reference evidence="4 5" key="1">
    <citation type="submission" date="2018-06" db="EMBL/GenBank/DDBJ databases">
        <authorList>
            <consortium name="Pathogen Informatics"/>
            <person name="Doyle S."/>
        </authorList>
    </citation>
    <scope>NUCLEOTIDE SEQUENCE [LARGE SCALE GENOMIC DNA]</scope>
    <source>
        <strain evidence="4 5">NCTC13316</strain>
    </source>
</reference>
<keyword evidence="1" id="KW-0285">Flavoprotein</keyword>
<evidence type="ECO:0000313" key="4">
    <source>
        <dbReference type="EMBL" id="STX81619.1"/>
    </source>
</evidence>
<keyword evidence="2" id="KW-0288">FMN</keyword>
<dbReference type="SUPFAM" id="SSF52218">
    <property type="entry name" value="Flavoproteins"/>
    <property type="match status" value="1"/>
</dbReference>
<dbReference type="Gene3D" id="3.40.50.360">
    <property type="match status" value="1"/>
</dbReference>
<gene>
    <name evidence="4" type="primary">ywqN_2</name>
    <name evidence="4" type="ORF">NCTC13316_03492</name>
</gene>
<feature type="domain" description="NADPH-dependent FMN reductase-like" evidence="3">
    <location>
        <begin position="6"/>
        <end position="117"/>
    </location>
</feature>
<dbReference type="EC" id="1.-.-.-" evidence="4"/>
<proteinExistence type="predicted"/>
<sequence length="173" mass="20287">MGVTPMNKVIIFGSSRSFGNTRKVVDEILGHSGIELIDLNEFNIGLFDYEYRNRNDDFIPLIEKLIAYDTWIIATPVYWYSMSTQHKIFFDRFSDLLKIRKDLGRKLRSKKLFVIASFQSSYPRGFEDIFEQICEYIGMEYLGSSFFYSGIENAEFLQNNILHVEKMKLDILS</sequence>
<keyword evidence="5" id="KW-1185">Reference proteome</keyword>
<dbReference type="Proteomes" id="UP000254794">
    <property type="component" value="Unassembled WGS sequence"/>
</dbReference>
<keyword evidence="4" id="KW-0560">Oxidoreductase</keyword>
<dbReference type="GO" id="GO:0016491">
    <property type="term" value="F:oxidoreductase activity"/>
    <property type="evidence" value="ECO:0007669"/>
    <property type="project" value="UniProtKB-KW"/>
</dbReference>
<organism evidence="4 5">
    <name type="scientific">Legionella busanensis</name>
    <dbReference type="NCBI Taxonomy" id="190655"/>
    <lineage>
        <taxon>Bacteria</taxon>
        <taxon>Pseudomonadati</taxon>
        <taxon>Pseudomonadota</taxon>
        <taxon>Gammaproteobacteria</taxon>
        <taxon>Legionellales</taxon>
        <taxon>Legionellaceae</taxon>
        <taxon>Legionella</taxon>
    </lineage>
</organism>
<name>A0A378KAU2_9GAMM</name>
<dbReference type="EMBL" id="UGOD01000006">
    <property type="protein sequence ID" value="STX81619.1"/>
    <property type="molecule type" value="Genomic_DNA"/>
</dbReference>
<dbReference type="Pfam" id="PF03358">
    <property type="entry name" value="FMN_red"/>
    <property type="match status" value="1"/>
</dbReference>
<evidence type="ECO:0000256" key="2">
    <source>
        <dbReference type="ARBA" id="ARBA00022643"/>
    </source>
</evidence>
<evidence type="ECO:0000313" key="5">
    <source>
        <dbReference type="Proteomes" id="UP000254794"/>
    </source>
</evidence>
<dbReference type="PANTHER" id="PTHR43278">
    <property type="entry name" value="NAD(P)H-DEPENDENT FMN-CONTAINING OXIDOREDUCTASE YWQN-RELATED"/>
    <property type="match status" value="1"/>
</dbReference>
<accession>A0A378KAU2</accession>
<dbReference type="InterPro" id="IPR029039">
    <property type="entry name" value="Flavoprotein-like_sf"/>
</dbReference>
<dbReference type="AlphaFoldDB" id="A0A378KAU2"/>
<evidence type="ECO:0000259" key="3">
    <source>
        <dbReference type="Pfam" id="PF03358"/>
    </source>
</evidence>
<dbReference type="PANTHER" id="PTHR43278:SF4">
    <property type="entry name" value="NAD(P)H-DEPENDENT FMN-CONTAINING OXIDOREDUCTASE YWQN-RELATED"/>
    <property type="match status" value="1"/>
</dbReference>
<protein>
    <submittedName>
        <fullName evidence="4">NAD(P)H-dependent FMN-containing oxidoreductase ywqN</fullName>
        <ecNumber evidence="4">1.-.-.-</ecNumber>
    </submittedName>
</protein>
<dbReference type="InterPro" id="IPR051796">
    <property type="entry name" value="ISF_SsuE-like"/>
</dbReference>